<dbReference type="EMBL" id="LQXA01000030">
    <property type="protein sequence ID" value="KZC95065.1"/>
    <property type="molecule type" value="Genomic_DNA"/>
</dbReference>
<sequence>MVPQRSTRSARHAALLASVAAALGGLTAAALVLPRRFEAGRRERAAVLNETLPVNSAWWREHAQLEGDLLYVALGDSTAQGIGASRPVNGYVGILADRIRALSGRSVRTVNLSVSGARVSDLVEYQLPRLAKLRPDVVTLAIGANDIAGFEPVAFERDLGRILDAVPPTTVVADLPCFHFPASERKVRVANEIVRRLVADRGLRLAPLHAITRRQTPILAITQAAGDLFHPNDRGYRVWASAFLPFLPATVRALEVAGR</sequence>
<protein>
    <submittedName>
        <fullName evidence="2">Esterase</fullName>
    </submittedName>
</protein>
<dbReference type="InterPro" id="IPR051532">
    <property type="entry name" value="Ester_Hydrolysis_Enzymes"/>
</dbReference>
<dbReference type="PANTHER" id="PTHR30383">
    <property type="entry name" value="THIOESTERASE 1/PROTEASE 1/LYSOPHOSPHOLIPASE L1"/>
    <property type="match status" value="1"/>
</dbReference>
<name>A0A154V113_9MICO</name>
<dbReference type="OrthoDB" id="3288625at2"/>
<organism evidence="2 3">
    <name type="scientific">Clavibacter tessellarius</name>
    <dbReference type="NCBI Taxonomy" id="31965"/>
    <lineage>
        <taxon>Bacteria</taxon>
        <taxon>Bacillati</taxon>
        <taxon>Actinomycetota</taxon>
        <taxon>Actinomycetes</taxon>
        <taxon>Micrococcales</taxon>
        <taxon>Microbacteriaceae</taxon>
        <taxon>Clavibacter</taxon>
    </lineage>
</organism>
<proteinExistence type="predicted"/>
<dbReference type="InterPro" id="IPR013830">
    <property type="entry name" value="SGNH_hydro"/>
</dbReference>
<dbReference type="SUPFAM" id="SSF52266">
    <property type="entry name" value="SGNH hydrolase"/>
    <property type="match status" value="1"/>
</dbReference>
<dbReference type="InterPro" id="IPR036514">
    <property type="entry name" value="SGNH_hydro_sf"/>
</dbReference>
<accession>A0A154V113</accession>
<reference evidence="2 3" key="1">
    <citation type="submission" date="2016-01" db="EMBL/GenBank/DDBJ databases">
        <title>Draft genome sequence of Clavibacter michiganensis subsp. tessellarius DOAB 609.</title>
        <authorList>
            <person name="Tambong J.T."/>
        </authorList>
    </citation>
    <scope>NUCLEOTIDE SEQUENCE [LARGE SCALE GENOMIC DNA]</scope>
    <source>
        <strain evidence="2 3">DOAB 609</strain>
    </source>
</reference>
<dbReference type="STRING" id="31965.AWH51_09790"/>
<comment type="caution">
    <text evidence="2">The sequence shown here is derived from an EMBL/GenBank/DDBJ whole genome shotgun (WGS) entry which is preliminary data.</text>
</comment>
<gene>
    <name evidence="2" type="ORF">AWH51_09790</name>
</gene>
<evidence type="ECO:0000313" key="2">
    <source>
        <dbReference type="EMBL" id="KZC95065.1"/>
    </source>
</evidence>
<evidence type="ECO:0000313" key="3">
    <source>
        <dbReference type="Proteomes" id="UP000076218"/>
    </source>
</evidence>
<dbReference type="Proteomes" id="UP000076218">
    <property type="component" value="Unassembled WGS sequence"/>
</dbReference>
<feature type="domain" description="SGNH hydrolase-type esterase" evidence="1">
    <location>
        <begin position="73"/>
        <end position="238"/>
    </location>
</feature>
<dbReference type="GO" id="GO:0004622">
    <property type="term" value="F:phosphatidylcholine lysophospholipase activity"/>
    <property type="evidence" value="ECO:0007669"/>
    <property type="project" value="TreeGrafter"/>
</dbReference>
<dbReference type="Pfam" id="PF13472">
    <property type="entry name" value="Lipase_GDSL_2"/>
    <property type="match status" value="1"/>
</dbReference>
<dbReference type="AlphaFoldDB" id="A0A154V113"/>
<dbReference type="Gene3D" id="3.40.50.1110">
    <property type="entry name" value="SGNH hydrolase"/>
    <property type="match status" value="1"/>
</dbReference>
<dbReference type="PANTHER" id="PTHR30383:SF5">
    <property type="entry name" value="SGNH HYDROLASE-TYPE ESTERASE DOMAIN-CONTAINING PROTEIN"/>
    <property type="match status" value="1"/>
</dbReference>
<evidence type="ECO:0000259" key="1">
    <source>
        <dbReference type="Pfam" id="PF13472"/>
    </source>
</evidence>